<protein>
    <submittedName>
        <fullName evidence="3">LLM class F420-dependent oxidoreductase</fullName>
    </submittedName>
</protein>
<dbReference type="PANTHER" id="PTHR43244:SF1">
    <property type="entry name" value="5,10-METHYLENETETRAHYDROMETHANOPTERIN REDUCTASE"/>
    <property type="match status" value="1"/>
</dbReference>
<dbReference type="EMBL" id="BAAAQD010000045">
    <property type="protein sequence ID" value="GAA1571051.1"/>
    <property type="molecule type" value="Genomic_DNA"/>
</dbReference>
<dbReference type="Gene3D" id="3.20.20.30">
    <property type="entry name" value="Luciferase-like domain"/>
    <property type="match status" value="1"/>
</dbReference>
<organism evidence="3 4">
    <name type="scientific">Dactylosporangium maewongense</name>
    <dbReference type="NCBI Taxonomy" id="634393"/>
    <lineage>
        <taxon>Bacteria</taxon>
        <taxon>Bacillati</taxon>
        <taxon>Actinomycetota</taxon>
        <taxon>Actinomycetes</taxon>
        <taxon>Micromonosporales</taxon>
        <taxon>Micromonosporaceae</taxon>
        <taxon>Dactylosporangium</taxon>
    </lineage>
</organism>
<dbReference type="InterPro" id="IPR036661">
    <property type="entry name" value="Luciferase-like_sf"/>
</dbReference>
<dbReference type="InterPro" id="IPR011251">
    <property type="entry name" value="Luciferase-like_dom"/>
</dbReference>
<reference evidence="3 4" key="1">
    <citation type="journal article" date="2019" name="Int. J. Syst. Evol. Microbiol.">
        <title>The Global Catalogue of Microorganisms (GCM) 10K type strain sequencing project: providing services to taxonomists for standard genome sequencing and annotation.</title>
        <authorList>
            <consortium name="The Broad Institute Genomics Platform"/>
            <consortium name="The Broad Institute Genome Sequencing Center for Infectious Disease"/>
            <person name="Wu L."/>
            <person name="Ma J."/>
        </authorList>
    </citation>
    <scope>NUCLEOTIDE SEQUENCE [LARGE SCALE GENOMIC DNA]</scope>
    <source>
        <strain evidence="3 4">JCM 15933</strain>
    </source>
</reference>
<evidence type="ECO:0000313" key="4">
    <source>
        <dbReference type="Proteomes" id="UP001501470"/>
    </source>
</evidence>
<dbReference type="Pfam" id="PF00296">
    <property type="entry name" value="Bac_luciferase"/>
    <property type="match status" value="1"/>
</dbReference>
<dbReference type="Proteomes" id="UP001501470">
    <property type="component" value="Unassembled WGS sequence"/>
</dbReference>
<sequence length="338" mass="36874">MRWAFSKNDGWARNARHTGYPEAMVNFGYTLMCEQTGPSELVDDAVRAEEAGYDFAAVSDHFNPWLVEQGHSPFAWSVLGAAAYATQNLELMTMVTCPTRRYHPAVVAQQAATVGAMSQGRFTLGLGSGENLNEHIAGAWPHRTQRHEMLAEAIEIIRPLLAGETVHHGGTYFDVPEARLWDRPDEGVPVVLAVSGDGSMHLAEPLDGTVAVTPDASLRLPGRPAYGQVALCYGPDESECRKRALDQWRWFGLQWPVLAELPDQRAFDDAAAFVTEDDVAAAVPCGPDVDRHVAAVRKYVDAGFTHVALVQIGGGNQEEFLTWSRSELLPALHAEAGT</sequence>
<comment type="caution">
    <text evidence="3">The sequence shown here is derived from an EMBL/GenBank/DDBJ whole genome shotgun (WGS) entry which is preliminary data.</text>
</comment>
<name>A0ABN2D718_9ACTN</name>
<feature type="domain" description="Luciferase-like" evidence="2">
    <location>
        <begin position="36"/>
        <end position="306"/>
    </location>
</feature>
<dbReference type="PANTHER" id="PTHR43244">
    <property type="match status" value="1"/>
</dbReference>
<keyword evidence="1" id="KW-0560">Oxidoreductase</keyword>
<evidence type="ECO:0000256" key="1">
    <source>
        <dbReference type="ARBA" id="ARBA00023002"/>
    </source>
</evidence>
<dbReference type="InterPro" id="IPR050564">
    <property type="entry name" value="F420-G6PD/mer"/>
</dbReference>
<dbReference type="InterPro" id="IPR019945">
    <property type="entry name" value="F420_G6P_DH-rel"/>
</dbReference>
<evidence type="ECO:0000259" key="2">
    <source>
        <dbReference type="Pfam" id="PF00296"/>
    </source>
</evidence>
<dbReference type="SUPFAM" id="SSF51679">
    <property type="entry name" value="Bacterial luciferase-like"/>
    <property type="match status" value="1"/>
</dbReference>
<evidence type="ECO:0000313" key="3">
    <source>
        <dbReference type="EMBL" id="GAA1571051.1"/>
    </source>
</evidence>
<accession>A0ABN2D718</accession>
<keyword evidence="4" id="KW-1185">Reference proteome</keyword>
<gene>
    <name evidence="3" type="ORF">GCM10009827_111190</name>
</gene>
<dbReference type="NCBIfam" id="TIGR03557">
    <property type="entry name" value="F420_G6P_family"/>
    <property type="match status" value="1"/>
</dbReference>
<proteinExistence type="predicted"/>